<dbReference type="PANTHER" id="PTHR35463">
    <property type="entry name" value="TRANSMEMBRANE PROTEIN"/>
    <property type="match status" value="1"/>
</dbReference>
<name>A0A1U8B210_NELNU</name>
<gene>
    <name evidence="2" type="primary">LOC104606471</name>
</gene>
<organism evidence="1 2">
    <name type="scientific">Nelumbo nucifera</name>
    <name type="common">Sacred lotus</name>
    <dbReference type="NCBI Taxonomy" id="4432"/>
    <lineage>
        <taxon>Eukaryota</taxon>
        <taxon>Viridiplantae</taxon>
        <taxon>Streptophyta</taxon>
        <taxon>Embryophyta</taxon>
        <taxon>Tracheophyta</taxon>
        <taxon>Spermatophyta</taxon>
        <taxon>Magnoliopsida</taxon>
        <taxon>Proteales</taxon>
        <taxon>Nelumbonaceae</taxon>
        <taxon>Nelumbo</taxon>
    </lineage>
</organism>
<sequence>MNKLGGTSKLLIVYVFIISSLVISTFGDEAHQEEHQLEGQKPNAAERAIGIRDIISPWHKFRSLIKIAWLNFRPPDSQKITETPHSASEAMKDAAAKSFKTTTETAKNAAKVAGDAVHKTADKLKTKVSGSGGHEDEL</sequence>
<dbReference type="PANTHER" id="PTHR35463:SF10">
    <property type="entry name" value="TRANSMEMBRANE PROTEIN"/>
    <property type="match status" value="1"/>
</dbReference>
<accession>A0A1U8B210</accession>
<proteinExistence type="predicted"/>
<evidence type="ECO:0000313" key="1">
    <source>
        <dbReference type="Proteomes" id="UP000189703"/>
    </source>
</evidence>
<reference evidence="2" key="1">
    <citation type="submission" date="2025-08" db="UniProtKB">
        <authorList>
            <consortium name="RefSeq"/>
        </authorList>
    </citation>
    <scope>IDENTIFICATION</scope>
</reference>
<dbReference type="FunCoup" id="A0A1U8B210">
    <property type="interactions" value="20"/>
</dbReference>
<keyword evidence="1" id="KW-1185">Reference proteome</keyword>
<dbReference type="OMA" id="VWFINIS"/>
<dbReference type="GeneID" id="104606471"/>
<dbReference type="AlphaFoldDB" id="A0A1U8B210"/>
<dbReference type="KEGG" id="nnu:104606471"/>
<protein>
    <submittedName>
        <fullName evidence="2">Uncharacterized protein LOC104606471</fullName>
    </submittedName>
</protein>
<evidence type="ECO:0000313" key="2">
    <source>
        <dbReference type="RefSeq" id="XP_010269997.1"/>
    </source>
</evidence>
<dbReference type="OrthoDB" id="690661at2759"/>
<dbReference type="Proteomes" id="UP000189703">
    <property type="component" value="Unplaced"/>
</dbReference>
<dbReference type="RefSeq" id="XP_010269997.1">
    <property type="nucleotide sequence ID" value="XM_010271695.2"/>
</dbReference>